<protein>
    <submittedName>
        <fullName evidence="2">Uncharacterized protein</fullName>
    </submittedName>
</protein>
<evidence type="ECO:0000313" key="2">
    <source>
        <dbReference type="EMBL" id="KAL0096793.1"/>
    </source>
</evidence>
<dbReference type="Proteomes" id="UP001448207">
    <property type="component" value="Unassembled WGS sequence"/>
</dbReference>
<name>A0ABR3BD54_PHYBL</name>
<sequence>MDAETLKSIHTCVFALAHSSSYNIFLCFIGLDCLSTTCFLPSVVYSCSFSFTSIVALSLFF</sequence>
<reference evidence="2 3" key="1">
    <citation type="submission" date="2024-04" db="EMBL/GenBank/DDBJ databases">
        <title>Symmetric and asymmetric DNA N6-adenine methylation regulates different biological responses in Mucorales.</title>
        <authorList>
            <consortium name="Lawrence Berkeley National Laboratory"/>
            <person name="Lax C."/>
            <person name="Mondo S.J."/>
            <person name="Osorio-Concepcion M."/>
            <person name="Muszewska A."/>
            <person name="Corrochano-Luque M."/>
            <person name="Gutierrez G."/>
            <person name="Riley R."/>
            <person name="Lipzen A."/>
            <person name="Guo J."/>
            <person name="Hundley H."/>
            <person name="Amirebrahimi M."/>
            <person name="Ng V."/>
            <person name="Lorenzo-Gutierrez D."/>
            <person name="Binder U."/>
            <person name="Yang J."/>
            <person name="Song Y."/>
            <person name="Canovas D."/>
            <person name="Navarro E."/>
            <person name="Freitag M."/>
            <person name="Gabaldon T."/>
            <person name="Grigoriev I.V."/>
            <person name="Corrochano L.M."/>
            <person name="Nicolas F.E."/>
            <person name="Garre V."/>
        </authorList>
    </citation>
    <scope>NUCLEOTIDE SEQUENCE [LARGE SCALE GENOMIC DNA]</scope>
    <source>
        <strain evidence="2 3">L51</strain>
    </source>
</reference>
<keyword evidence="1" id="KW-0812">Transmembrane</keyword>
<feature type="transmembrane region" description="Helical" evidence="1">
    <location>
        <begin position="43"/>
        <end position="60"/>
    </location>
</feature>
<gene>
    <name evidence="2" type="ORF">J3Q64DRAFT_1709418</name>
</gene>
<comment type="caution">
    <text evidence="2">The sequence shown here is derived from an EMBL/GenBank/DDBJ whole genome shotgun (WGS) entry which is preliminary data.</text>
</comment>
<feature type="transmembrane region" description="Helical" evidence="1">
    <location>
        <begin position="12"/>
        <end position="31"/>
    </location>
</feature>
<dbReference type="EMBL" id="JBCLYO010000001">
    <property type="protein sequence ID" value="KAL0096793.1"/>
    <property type="molecule type" value="Genomic_DNA"/>
</dbReference>
<evidence type="ECO:0000313" key="3">
    <source>
        <dbReference type="Proteomes" id="UP001448207"/>
    </source>
</evidence>
<proteinExistence type="predicted"/>
<evidence type="ECO:0000256" key="1">
    <source>
        <dbReference type="SAM" id="Phobius"/>
    </source>
</evidence>
<keyword evidence="1" id="KW-0472">Membrane</keyword>
<accession>A0ABR3BD54</accession>
<organism evidence="2 3">
    <name type="scientific">Phycomyces blakesleeanus</name>
    <dbReference type="NCBI Taxonomy" id="4837"/>
    <lineage>
        <taxon>Eukaryota</taxon>
        <taxon>Fungi</taxon>
        <taxon>Fungi incertae sedis</taxon>
        <taxon>Mucoromycota</taxon>
        <taxon>Mucoromycotina</taxon>
        <taxon>Mucoromycetes</taxon>
        <taxon>Mucorales</taxon>
        <taxon>Phycomycetaceae</taxon>
        <taxon>Phycomyces</taxon>
    </lineage>
</organism>
<keyword evidence="3" id="KW-1185">Reference proteome</keyword>
<keyword evidence="1" id="KW-1133">Transmembrane helix</keyword>